<accession>A0AAD7H1M1</accession>
<sequence>MAVLDWAMIYAILPCLKVFYTCMMGQLDSDTLASFLNQHPHITILTVEAGRPFSVNTVLVLPELEDITGPLQLITLLSCVMIRHGSLSQSIIRFRSGYAAQHQLQHNSIILTLPQAVKARIIATP</sequence>
<feature type="chain" id="PRO_5042276746" evidence="1">
    <location>
        <begin position="19"/>
        <end position="125"/>
    </location>
</feature>
<evidence type="ECO:0000256" key="1">
    <source>
        <dbReference type="SAM" id="SignalP"/>
    </source>
</evidence>
<dbReference type="AlphaFoldDB" id="A0AAD7H1M1"/>
<organism evidence="2 3">
    <name type="scientific">Mycena metata</name>
    <dbReference type="NCBI Taxonomy" id="1033252"/>
    <lineage>
        <taxon>Eukaryota</taxon>
        <taxon>Fungi</taxon>
        <taxon>Dikarya</taxon>
        <taxon>Basidiomycota</taxon>
        <taxon>Agaricomycotina</taxon>
        <taxon>Agaricomycetes</taxon>
        <taxon>Agaricomycetidae</taxon>
        <taxon>Agaricales</taxon>
        <taxon>Marasmiineae</taxon>
        <taxon>Mycenaceae</taxon>
        <taxon>Mycena</taxon>
    </lineage>
</organism>
<keyword evidence="3" id="KW-1185">Reference proteome</keyword>
<gene>
    <name evidence="2" type="ORF">B0H16DRAFT_1745637</name>
</gene>
<feature type="signal peptide" evidence="1">
    <location>
        <begin position="1"/>
        <end position="18"/>
    </location>
</feature>
<keyword evidence="1" id="KW-0732">Signal</keyword>
<name>A0AAD7H1M1_9AGAR</name>
<evidence type="ECO:0000313" key="3">
    <source>
        <dbReference type="Proteomes" id="UP001215598"/>
    </source>
</evidence>
<reference evidence="2" key="1">
    <citation type="submission" date="2023-03" db="EMBL/GenBank/DDBJ databases">
        <title>Massive genome expansion in bonnet fungi (Mycena s.s.) driven by repeated elements and novel gene families across ecological guilds.</title>
        <authorList>
            <consortium name="Lawrence Berkeley National Laboratory"/>
            <person name="Harder C.B."/>
            <person name="Miyauchi S."/>
            <person name="Viragh M."/>
            <person name="Kuo A."/>
            <person name="Thoen E."/>
            <person name="Andreopoulos B."/>
            <person name="Lu D."/>
            <person name="Skrede I."/>
            <person name="Drula E."/>
            <person name="Henrissat B."/>
            <person name="Morin E."/>
            <person name="Kohler A."/>
            <person name="Barry K."/>
            <person name="LaButti K."/>
            <person name="Morin E."/>
            <person name="Salamov A."/>
            <person name="Lipzen A."/>
            <person name="Mereny Z."/>
            <person name="Hegedus B."/>
            <person name="Baldrian P."/>
            <person name="Stursova M."/>
            <person name="Weitz H."/>
            <person name="Taylor A."/>
            <person name="Grigoriev I.V."/>
            <person name="Nagy L.G."/>
            <person name="Martin F."/>
            <person name="Kauserud H."/>
        </authorList>
    </citation>
    <scope>NUCLEOTIDE SEQUENCE</scope>
    <source>
        <strain evidence="2">CBHHK182m</strain>
    </source>
</reference>
<evidence type="ECO:0000313" key="2">
    <source>
        <dbReference type="EMBL" id="KAJ7710190.1"/>
    </source>
</evidence>
<comment type="caution">
    <text evidence="2">The sequence shown here is derived from an EMBL/GenBank/DDBJ whole genome shotgun (WGS) entry which is preliminary data.</text>
</comment>
<dbReference type="EMBL" id="JARKIB010000412">
    <property type="protein sequence ID" value="KAJ7710190.1"/>
    <property type="molecule type" value="Genomic_DNA"/>
</dbReference>
<proteinExistence type="predicted"/>
<dbReference type="Proteomes" id="UP001215598">
    <property type="component" value="Unassembled WGS sequence"/>
</dbReference>
<protein>
    <submittedName>
        <fullName evidence="2">Uncharacterized protein</fullName>
    </submittedName>
</protein>